<proteinExistence type="predicted"/>
<dbReference type="AlphaFoldDB" id="A0A8S1DTW9"/>
<name>A0A8S1DTW9_9INSE</name>
<feature type="transmembrane region" description="Helical" evidence="1">
    <location>
        <begin position="224"/>
        <end position="240"/>
    </location>
</feature>
<organism evidence="2 3">
    <name type="scientific">Cloeon dipterum</name>
    <dbReference type="NCBI Taxonomy" id="197152"/>
    <lineage>
        <taxon>Eukaryota</taxon>
        <taxon>Metazoa</taxon>
        <taxon>Ecdysozoa</taxon>
        <taxon>Arthropoda</taxon>
        <taxon>Hexapoda</taxon>
        <taxon>Insecta</taxon>
        <taxon>Pterygota</taxon>
        <taxon>Palaeoptera</taxon>
        <taxon>Ephemeroptera</taxon>
        <taxon>Pisciforma</taxon>
        <taxon>Baetidae</taxon>
        <taxon>Cloeon</taxon>
    </lineage>
</organism>
<comment type="caution">
    <text evidence="2">The sequence shown here is derived from an EMBL/GenBank/DDBJ whole genome shotgun (WGS) entry which is preliminary data.</text>
</comment>
<evidence type="ECO:0000256" key="1">
    <source>
        <dbReference type="SAM" id="Phobius"/>
    </source>
</evidence>
<protein>
    <submittedName>
        <fullName evidence="2">Uncharacterized protein</fullName>
    </submittedName>
</protein>
<dbReference type="Proteomes" id="UP000494165">
    <property type="component" value="Unassembled WGS sequence"/>
</dbReference>
<keyword evidence="3" id="KW-1185">Reference proteome</keyword>
<gene>
    <name evidence="2" type="ORF">CLODIP_2_CD11619</name>
</gene>
<dbReference type="EMBL" id="CADEPI010000333">
    <property type="protein sequence ID" value="CAB3383972.1"/>
    <property type="molecule type" value="Genomic_DNA"/>
</dbReference>
<keyword evidence="1" id="KW-0812">Transmembrane</keyword>
<evidence type="ECO:0000313" key="3">
    <source>
        <dbReference type="Proteomes" id="UP000494165"/>
    </source>
</evidence>
<feature type="transmembrane region" description="Helical" evidence="1">
    <location>
        <begin position="38"/>
        <end position="64"/>
    </location>
</feature>
<feature type="transmembrane region" description="Helical" evidence="1">
    <location>
        <begin position="183"/>
        <end position="204"/>
    </location>
</feature>
<keyword evidence="1" id="KW-1133">Transmembrane helix</keyword>
<evidence type="ECO:0000313" key="2">
    <source>
        <dbReference type="EMBL" id="CAB3383972.1"/>
    </source>
</evidence>
<sequence length="327" mass="34781">MDLLGRLIEVQNGLAALVAGPGCPPAATWGRRLAAHPAAFVALVLVLWAGVHRAFAACTQALLLRMGLTRVRASRAAAAAWEAGAAAGAALLSAAQLDGRPSAASAEWPPAHVAAYVAVVAACQAEALWRRPDAEAATRLLVPVAALAARWPDLGFEFCLHASGVQLLRQIGRLALSLRLRTAALGLFCVLALAWCACYCYLMPGWMQSVATAPPAADDLGPGLVLLLAALVAHAIAAFLHSPVVSWARGVVGGCSVSEWLEVSLFPSTDLRLSRLQQRLCRPEEPRVQRHSNQSGARTLYQLMRCRTLLQRKARAMRERNSPSNTS</sequence>
<accession>A0A8S1DTW9</accession>
<keyword evidence="1" id="KW-0472">Membrane</keyword>
<reference evidence="2 3" key="1">
    <citation type="submission" date="2020-04" db="EMBL/GenBank/DDBJ databases">
        <authorList>
            <person name="Alioto T."/>
            <person name="Alioto T."/>
            <person name="Gomez Garrido J."/>
        </authorList>
    </citation>
    <scope>NUCLEOTIDE SEQUENCE [LARGE SCALE GENOMIC DNA]</scope>
</reference>